<organism evidence="7 8">
    <name type="scientific">Conidiobolus coronatus (strain ATCC 28846 / CBS 209.66 / NRRL 28638)</name>
    <name type="common">Delacroixia coronata</name>
    <dbReference type="NCBI Taxonomy" id="796925"/>
    <lineage>
        <taxon>Eukaryota</taxon>
        <taxon>Fungi</taxon>
        <taxon>Fungi incertae sedis</taxon>
        <taxon>Zoopagomycota</taxon>
        <taxon>Entomophthoromycotina</taxon>
        <taxon>Entomophthoromycetes</taxon>
        <taxon>Entomophthorales</taxon>
        <taxon>Ancylistaceae</taxon>
        <taxon>Conidiobolus</taxon>
    </lineage>
</organism>
<feature type="compositionally biased region" description="Polar residues" evidence="5">
    <location>
        <begin position="381"/>
        <end position="394"/>
    </location>
</feature>
<dbReference type="PANTHER" id="PTHR46915:SF2">
    <property type="entry name" value="UBIQUITIN-LIKE PROTEASE 4"/>
    <property type="match status" value="1"/>
</dbReference>
<evidence type="ECO:0000256" key="2">
    <source>
        <dbReference type="ARBA" id="ARBA00022670"/>
    </source>
</evidence>
<dbReference type="InterPro" id="IPR038765">
    <property type="entry name" value="Papain-like_cys_pep_sf"/>
</dbReference>
<reference evidence="7 8" key="1">
    <citation type="journal article" date="2015" name="Genome Biol. Evol.">
        <title>Phylogenomic analyses indicate that early fungi evolved digesting cell walls of algal ancestors of land plants.</title>
        <authorList>
            <person name="Chang Y."/>
            <person name="Wang S."/>
            <person name="Sekimoto S."/>
            <person name="Aerts A.L."/>
            <person name="Choi C."/>
            <person name="Clum A."/>
            <person name="LaButti K.M."/>
            <person name="Lindquist E.A."/>
            <person name="Yee Ngan C."/>
            <person name="Ohm R.A."/>
            <person name="Salamov A.A."/>
            <person name="Grigoriev I.V."/>
            <person name="Spatafora J.W."/>
            <person name="Berbee M.L."/>
        </authorList>
    </citation>
    <scope>NUCLEOTIDE SEQUENCE [LARGE SCALE GENOMIC DNA]</scope>
    <source>
        <strain evidence="7 8">NRRL 28638</strain>
    </source>
</reference>
<evidence type="ECO:0000313" key="7">
    <source>
        <dbReference type="EMBL" id="KXN72118.1"/>
    </source>
</evidence>
<proteinExistence type="inferred from homology"/>
<dbReference type="InterPro" id="IPR003653">
    <property type="entry name" value="Peptidase_C48_C"/>
</dbReference>
<dbReference type="EMBL" id="KQ964460">
    <property type="protein sequence ID" value="KXN72118.1"/>
    <property type="molecule type" value="Genomic_DNA"/>
</dbReference>
<gene>
    <name evidence="7" type="ORF">CONCODRAFT_5151</name>
</gene>
<dbReference type="GO" id="GO:0008234">
    <property type="term" value="F:cysteine-type peptidase activity"/>
    <property type="evidence" value="ECO:0007669"/>
    <property type="project" value="UniProtKB-KW"/>
</dbReference>
<sequence>MTEDKKSGEDSDFDFEPVDDIKLIPIIESPIKLTPTKRVDRQVTPSKNRYSSPKLFRNDLNRPKISAKKLNPILENGATLHSQTTTTSTNRVSMKFKSPSSSVASYSRKIDASPYKMSSPSRNITSVGSNTHQRHSLISKMKTKSESNKFCPIYDIEKIMVGKKMLGNEYTKEFKQLKYTNEEFHMIRSTGSGYDNDGDIVIKKSAIIEFYFSEDSTHAIYMNLKRVPKDFPCASDVRIFSKDPVQKGIIFYLSKNIDIPNNEIDKFKEIFNDCWVFINITSHIFNSLLSYDDSTKHKSPESPTHKDNIISNFVENGNNSDNISVCGSQSNDVIVEISSSPTDKLNEGNSSKQHSEIDIENDTQASTPNDTNGDVKIAPLQSPNSKLTSIDKTPTKNVGGGSIYSVENVFKASSPTSTSSRFTPRRSSRISQRPISPDFNADITRWIAEVSSLDNVLTYRLPNNKAITIHGDDLQRLKSGIFLNDTLIEFYSQWLLANYSENDVELNDETYIANPFFYAFIQNDQFERVRKWTSKVDLFKKEYVFIPINENLHWYLALILNLPNYDPLKGQPNPKDPKKEDPIIVIFDSLFLKHRKTFEQLEQFLLEEYKFRNPEKFAKSKTKETEEEGDNDDIFYLPKLTIHTYAKVPGQDNFSDCGVYLLYYLKTILSSPTEQKNQLLTDRTLKINFECSMKGMRREIVEKIHDLTKESQGFHGLLGLIDDVDNDDVFKSQKSVDNGVGEEDDDDLIMEC</sequence>
<evidence type="ECO:0000313" key="8">
    <source>
        <dbReference type="Proteomes" id="UP000070444"/>
    </source>
</evidence>
<name>A0A137PAS1_CONC2</name>
<feature type="region of interest" description="Disordered" evidence="5">
    <location>
        <begin position="340"/>
        <end position="394"/>
    </location>
</feature>
<feature type="compositionally biased region" description="Polar residues" evidence="5">
    <location>
        <begin position="340"/>
        <end position="352"/>
    </location>
</feature>
<dbReference type="GO" id="GO:0019783">
    <property type="term" value="F:ubiquitin-like protein peptidase activity"/>
    <property type="evidence" value="ECO:0007669"/>
    <property type="project" value="UniProtKB-ARBA"/>
</dbReference>
<dbReference type="Gene3D" id="3.30.310.130">
    <property type="entry name" value="Ubiquitin-related"/>
    <property type="match status" value="1"/>
</dbReference>
<evidence type="ECO:0000256" key="3">
    <source>
        <dbReference type="ARBA" id="ARBA00022801"/>
    </source>
</evidence>
<dbReference type="PROSITE" id="PS50600">
    <property type="entry name" value="ULP_PROTEASE"/>
    <property type="match status" value="1"/>
</dbReference>
<comment type="similarity">
    <text evidence="1">Belongs to the peptidase C48 family.</text>
</comment>
<evidence type="ECO:0000256" key="5">
    <source>
        <dbReference type="SAM" id="MobiDB-lite"/>
    </source>
</evidence>
<dbReference type="AlphaFoldDB" id="A0A137PAS1"/>
<dbReference type="GO" id="GO:0016926">
    <property type="term" value="P:protein desumoylation"/>
    <property type="evidence" value="ECO:0007669"/>
    <property type="project" value="UniProtKB-ARBA"/>
</dbReference>
<dbReference type="Gene3D" id="1.10.418.20">
    <property type="match status" value="1"/>
</dbReference>
<feature type="domain" description="Ubiquitin-like protease family profile" evidence="6">
    <location>
        <begin position="467"/>
        <end position="668"/>
    </location>
</feature>
<keyword evidence="2" id="KW-0645">Protease</keyword>
<dbReference type="OrthoDB" id="442460at2759"/>
<keyword evidence="4" id="KW-0788">Thiol protease</keyword>
<dbReference type="Pfam" id="PF02902">
    <property type="entry name" value="Peptidase_C48"/>
    <property type="match status" value="1"/>
</dbReference>
<accession>A0A137PAS1</accession>
<dbReference type="PANTHER" id="PTHR46915">
    <property type="entry name" value="UBIQUITIN-LIKE PROTEASE 4-RELATED"/>
    <property type="match status" value="1"/>
</dbReference>
<protein>
    <submittedName>
        <fullName evidence="7">Cysteine proteinase</fullName>
    </submittedName>
</protein>
<dbReference type="STRING" id="796925.A0A137PAS1"/>
<dbReference type="GO" id="GO:0006508">
    <property type="term" value="P:proteolysis"/>
    <property type="evidence" value="ECO:0007669"/>
    <property type="project" value="UniProtKB-KW"/>
</dbReference>
<evidence type="ECO:0000259" key="6">
    <source>
        <dbReference type="PROSITE" id="PS50600"/>
    </source>
</evidence>
<feature type="compositionally biased region" description="Polar residues" evidence="5">
    <location>
        <begin position="362"/>
        <end position="372"/>
    </location>
</feature>
<evidence type="ECO:0000256" key="1">
    <source>
        <dbReference type="ARBA" id="ARBA00005234"/>
    </source>
</evidence>
<keyword evidence="3" id="KW-0378">Hydrolase</keyword>
<keyword evidence="8" id="KW-1185">Reference proteome</keyword>
<dbReference type="Proteomes" id="UP000070444">
    <property type="component" value="Unassembled WGS sequence"/>
</dbReference>
<evidence type="ECO:0000256" key="4">
    <source>
        <dbReference type="ARBA" id="ARBA00022807"/>
    </source>
</evidence>
<feature type="region of interest" description="Disordered" evidence="5">
    <location>
        <begin position="38"/>
        <end position="57"/>
    </location>
</feature>
<dbReference type="SUPFAM" id="SSF54001">
    <property type="entry name" value="Cysteine proteinases"/>
    <property type="match status" value="1"/>
</dbReference>